<gene>
    <name evidence="1" type="ORF">SAMN02745975_00764</name>
</gene>
<protein>
    <submittedName>
        <fullName evidence="1">Uncharacterized protein</fullName>
    </submittedName>
</protein>
<dbReference type="Proteomes" id="UP000184536">
    <property type="component" value="Unassembled WGS sequence"/>
</dbReference>
<keyword evidence="2" id="KW-1185">Reference proteome</keyword>
<dbReference type="RefSeq" id="WP_190014152.1">
    <property type="nucleotide sequence ID" value="NZ_FQZV01000008.1"/>
</dbReference>
<proteinExistence type="predicted"/>
<name>A0A1M6EJD6_9FIRM</name>
<organism evidence="1 2">
    <name type="scientific">Geosporobacter subterraneus DSM 17957</name>
    <dbReference type="NCBI Taxonomy" id="1121919"/>
    <lineage>
        <taxon>Bacteria</taxon>
        <taxon>Bacillati</taxon>
        <taxon>Bacillota</taxon>
        <taxon>Clostridia</taxon>
        <taxon>Peptostreptococcales</taxon>
        <taxon>Thermotaleaceae</taxon>
        <taxon>Geosporobacter</taxon>
    </lineage>
</organism>
<dbReference type="EMBL" id="FQZV01000008">
    <property type="protein sequence ID" value="SHI85622.1"/>
    <property type="molecule type" value="Genomic_DNA"/>
</dbReference>
<sequence length="190" mass="21888">MAVNYIKCPKCGSKNSVKIVYGMPRFKLFQEAEAGKVKLGGCCIIEGGPEYHCKDCNNEWKREQVLDVAYGQIRGLKASVGGYFGGYYHVTIDFTNLKTMWLFKEGGSEETSTRSIRNKTAQEFMKCLKEIDLLNWKARYIEPGVCDGTQWSIEIITSRRTVKKYGNNKFPEEWKQFCKMIKKITRKEFG</sequence>
<evidence type="ECO:0000313" key="2">
    <source>
        <dbReference type="Proteomes" id="UP000184536"/>
    </source>
</evidence>
<evidence type="ECO:0000313" key="1">
    <source>
        <dbReference type="EMBL" id="SHI85622.1"/>
    </source>
</evidence>
<dbReference type="AlphaFoldDB" id="A0A1M6EJD6"/>
<reference evidence="2" key="1">
    <citation type="submission" date="2016-11" db="EMBL/GenBank/DDBJ databases">
        <authorList>
            <person name="Varghese N."/>
            <person name="Submissions S."/>
        </authorList>
    </citation>
    <scope>NUCLEOTIDE SEQUENCE [LARGE SCALE GENOMIC DNA]</scope>
    <source>
        <strain evidence="2">DSM 17957</strain>
    </source>
</reference>
<dbReference type="STRING" id="1121919.SAMN02745975_00764"/>
<accession>A0A1M6EJD6</accession>